<dbReference type="InterPro" id="IPR012001">
    <property type="entry name" value="Thiamin_PyroP_enz_TPP-bd_dom"/>
</dbReference>
<accession>A0ABR7IRY2</accession>
<evidence type="ECO:0000256" key="1">
    <source>
        <dbReference type="ARBA" id="ARBA00004974"/>
    </source>
</evidence>
<evidence type="ECO:0000256" key="4">
    <source>
        <dbReference type="ARBA" id="ARBA00013145"/>
    </source>
</evidence>
<comment type="pathway">
    <text evidence="1 9">Amino-acid biosynthesis; L-isoleucine biosynthesis; L-isoleucine from 2-oxobutanoate: step 1/4.</text>
</comment>
<keyword evidence="9 13" id="KW-0808">Transferase</keyword>
<dbReference type="Pfam" id="PF02775">
    <property type="entry name" value="TPP_enzyme_C"/>
    <property type="match status" value="1"/>
</dbReference>
<feature type="domain" description="Thiamine pyrophosphate enzyme N-terminal TPP-binding" evidence="12">
    <location>
        <begin position="3"/>
        <end position="116"/>
    </location>
</feature>
<dbReference type="SUPFAM" id="SSF52518">
    <property type="entry name" value="Thiamin diphosphate-binding fold (THDP-binding)"/>
    <property type="match status" value="2"/>
</dbReference>
<dbReference type="Proteomes" id="UP000649151">
    <property type="component" value="Unassembled WGS sequence"/>
</dbReference>
<dbReference type="Pfam" id="PF00205">
    <property type="entry name" value="TPP_enzyme_M"/>
    <property type="match status" value="1"/>
</dbReference>
<comment type="caution">
    <text evidence="13">The sequence shown here is derived from an EMBL/GenBank/DDBJ whole genome shotgun (WGS) entry which is preliminary data.</text>
</comment>
<gene>
    <name evidence="13" type="primary">ilvB</name>
    <name evidence="13" type="ORF">H8Z77_07690</name>
</gene>
<comment type="catalytic activity">
    <reaction evidence="8 9">
        <text>2 pyruvate + H(+) = (2S)-2-acetolactate + CO2</text>
        <dbReference type="Rhea" id="RHEA:25249"/>
        <dbReference type="ChEBI" id="CHEBI:15361"/>
        <dbReference type="ChEBI" id="CHEBI:15378"/>
        <dbReference type="ChEBI" id="CHEBI:16526"/>
        <dbReference type="ChEBI" id="CHEBI:58476"/>
        <dbReference type="EC" id="2.2.1.6"/>
    </reaction>
</comment>
<feature type="domain" description="Thiamine pyrophosphate enzyme TPP-binding" evidence="11">
    <location>
        <begin position="383"/>
        <end position="530"/>
    </location>
</feature>
<protein>
    <recommendedName>
        <fullName evidence="4 9">Acetolactate synthase</fullName>
        <ecNumber evidence="4 9">2.2.1.6</ecNumber>
    </recommendedName>
</protein>
<keyword evidence="6 9" id="KW-0786">Thiamine pyrophosphate</keyword>
<keyword evidence="9" id="KW-0460">Magnesium</keyword>
<keyword evidence="7 9" id="KW-0100">Branched-chain amino acid biosynthesis</keyword>
<sequence length="539" mass="57648">MITAAEAMVRCLEEEGVKVVFGYPGAAICPFYDALASTDIKHILVRQEQNGGHAASGYSRISGRPGVCIATSGPGATNLLTAIATAYADSIPIVAITGQVSTDLLGRDVFQEVDITGAAEPFVKHSYLVKDATQIPRIFKEAFHIAATGRPGPVLIDVPVDIQNSKLEFEYPEAVDIRGYKPSVKGHVGQIKKVAEAISHAERPLICAGGGVINAGACKQLASFAECCDIPVITTMMGLGILPTDHPLNFGMLGMHGCRTANEAVLNSDLLLLIGARVSDRAIASPSVLEGRTKIIHIDVDPAEIGKNVGVSIPVVGDAKVILDQIAEVVGKEEHTDWVRKLTESKKSCMRDFDIPKQGCVNPKQFLSMLSDKAPSNTTVVADVGQNQIWTANYFKIRDGKFITTGGMGTMGYSVPAAMGAKLADMGHNVIAICGDGSFQMQMMELATLCQFHIPLKIVVMKNNRLGMVRELQTKNWGDRQMAVHLDGSPNFAILASAYGIPAKTITDISQAGEAINEFLQADTSFLLEVIVDENESTL</sequence>
<dbReference type="CDD" id="cd07035">
    <property type="entry name" value="TPP_PYR_POX_like"/>
    <property type="match status" value="1"/>
</dbReference>
<evidence type="ECO:0000256" key="8">
    <source>
        <dbReference type="ARBA" id="ARBA00048670"/>
    </source>
</evidence>
<evidence type="ECO:0000256" key="5">
    <source>
        <dbReference type="ARBA" id="ARBA00022605"/>
    </source>
</evidence>
<dbReference type="InterPro" id="IPR029061">
    <property type="entry name" value="THDP-binding"/>
</dbReference>
<dbReference type="InterPro" id="IPR012846">
    <property type="entry name" value="Acetolactate_synth_lsu"/>
</dbReference>
<reference evidence="13 14" key="1">
    <citation type="submission" date="2020-08" db="EMBL/GenBank/DDBJ databases">
        <title>Genome public.</title>
        <authorList>
            <person name="Liu C."/>
            <person name="Sun Q."/>
        </authorList>
    </citation>
    <scope>NUCLEOTIDE SEQUENCE [LARGE SCALE GENOMIC DNA]</scope>
    <source>
        <strain evidence="13 14">NSJ-27</strain>
    </source>
</reference>
<keyword evidence="5 9" id="KW-0028">Amino-acid biosynthesis</keyword>
<keyword evidence="14" id="KW-1185">Reference proteome</keyword>
<dbReference type="NCBIfam" id="TIGR00118">
    <property type="entry name" value="acolac_lg"/>
    <property type="match status" value="1"/>
</dbReference>
<evidence type="ECO:0000259" key="11">
    <source>
        <dbReference type="Pfam" id="PF02775"/>
    </source>
</evidence>
<name>A0ABR7IRY2_9CLOT</name>
<evidence type="ECO:0000256" key="3">
    <source>
        <dbReference type="ARBA" id="ARBA00007812"/>
    </source>
</evidence>
<feature type="domain" description="Thiamine pyrophosphate enzyme central" evidence="10">
    <location>
        <begin position="191"/>
        <end position="326"/>
    </location>
</feature>
<dbReference type="InterPro" id="IPR045229">
    <property type="entry name" value="TPP_enz"/>
</dbReference>
<evidence type="ECO:0000256" key="6">
    <source>
        <dbReference type="ARBA" id="ARBA00023052"/>
    </source>
</evidence>
<evidence type="ECO:0000256" key="2">
    <source>
        <dbReference type="ARBA" id="ARBA00005025"/>
    </source>
</evidence>
<evidence type="ECO:0000256" key="9">
    <source>
        <dbReference type="RuleBase" id="RU003591"/>
    </source>
</evidence>
<keyword evidence="9" id="KW-0479">Metal-binding</keyword>
<evidence type="ECO:0000313" key="14">
    <source>
        <dbReference type="Proteomes" id="UP000649151"/>
    </source>
</evidence>
<dbReference type="EC" id="2.2.1.6" evidence="4 9"/>
<dbReference type="Pfam" id="PF02776">
    <property type="entry name" value="TPP_enzyme_N"/>
    <property type="match status" value="1"/>
</dbReference>
<dbReference type="Gene3D" id="3.40.50.970">
    <property type="match status" value="2"/>
</dbReference>
<dbReference type="InterPro" id="IPR011766">
    <property type="entry name" value="TPP_enzyme_TPP-bd"/>
</dbReference>
<dbReference type="Gene3D" id="3.40.50.1220">
    <property type="entry name" value="TPP-binding domain"/>
    <property type="match status" value="1"/>
</dbReference>
<dbReference type="InterPro" id="IPR029035">
    <property type="entry name" value="DHS-like_NAD/FAD-binding_dom"/>
</dbReference>
<comment type="pathway">
    <text evidence="2 9">Amino-acid biosynthesis; L-valine biosynthesis; L-valine from pyruvate: step 1/4.</text>
</comment>
<dbReference type="SUPFAM" id="SSF52467">
    <property type="entry name" value="DHS-like NAD/FAD-binding domain"/>
    <property type="match status" value="1"/>
</dbReference>
<dbReference type="InterPro" id="IPR012000">
    <property type="entry name" value="Thiamin_PyroP_enz_cen_dom"/>
</dbReference>
<dbReference type="PANTHER" id="PTHR18968">
    <property type="entry name" value="THIAMINE PYROPHOSPHATE ENZYMES"/>
    <property type="match status" value="1"/>
</dbReference>
<evidence type="ECO:0000259" key="12">
    <source>
        <dbReference type="Pfam" id="PF02776"/>
    </source>
</evidence>
<evidence type="ECO:0000256" key="7">
    <source>
        <dbReference type="ARBA" id="ARBA00023304"/>
    </source>
</evidence>
<proteinExistence type="inferred from homology"/>
<dbReference type="PANTHER" id="PTHR18968:SF13">
    <property type="entry name" value="ACETOLACTATE SYNTHASE CATALYTIC SUBUNIT, MITOCHONDRIAL"/>
    <property type="match status" value="1"/>
</dbReference>
<dbReference type="EMBL" id="JACOQK010000001">
    <property type="protein sequence ID" value="MBC5787896.1"/>
    <property type="molecule type" value="Genomic_DNA"/>
</dbReference>
<dbReference type="GO" id="GO:0003984">
    <property type="term" value="F:acetolactate synthase activity"/>
    <property type="evidence" value="ECO:0007669"/>
    <property type="project" value="UniProtKB-EC"/>
</dbReference>
<comment type="similarity">
    <text evidence="3 9">Belongs to the TPP enzyme family.</text>
</comment>
<dbReference type="RefSeq" id="WP_069987352.1">
    <property type="nucleotide sequence ID" value="NZ_JACOQK010000001.1"/>
</dbReference>
<evidence type="ECO:0000313" key="13">
    <source>
        <dbReference type="EMBL" id="MBC5787896.1"/>
    </source>
</evidence>
<comment type="cofactor">
    <cofactor evidence="9">
        <name>thiamine diphosphate</name>
        <dbReference type="ChEBI" id="CHEBI:58937"/>
    </cofactor>
    <text evidence="9">Binds 1 thiamine pyrophosphate per subunit.</text>
</comment>
<evidence type="ECO:0000259" key="10">
    <source>
        <dbReference type="Pfam" id="PF00205"/>
    </source>
</evidence>
<comment type="cofactor">
    <cofactor evidence="9">
        <name>Mg(2+)</name>
        <dbReference type="ChEBI" id="CHEBI:18420"/>
    </cofactor>
    <text evidence="9">Binds 1 Mg(2+) ion per subunit.</text>
</comment>
<organism evidence="13 14">
    <name type="scientific">Clostridium facile</name>
    <dbReference type="NCBI Taxonomy" id="2763035"/>
    <lineage>
        <taxon>Bacteria</taxon>
        <taxon>Bacillati</taxon>
        <taxon>Bacillota</taxon>
        <taxon>Clostridia</taxon>
        <taxon>Eubacteriales</taxon>
        <taxon>Clostridiaceae</taxon>
        <taxon>Clostridium</taxon>
    </lineage>
</organism>